<dbReference type="GO" id="GO:0016787">
    <property type="term" value="F:hydrolase activity"/>
    <property type="evidence" value="ECO:0007669"/>
    <property type="project" value="UniProtKB-KW"/>
</dbReference>
<dbReference type="PANTHER" id="PTHR47320">
    <property type="entry name" value="BIFUNCTIONAL URIDYLYLTRANSFERASE/URIDYLYL-REMOVING ENZYME"/>
    <property type="match status" value="1"/>
</dbReference>
<dbReference type="GO" id="GO:0008773">
    <property type="term" value="F:[protein-PII] uridylyltransferase activity"/>
    <property type="evidence" value="ECO:0007669"/>
    <property type="project" value="InterPro"/>
</dbReference>
<dbReference type="InterPro" id="IPR010043">
    <property type="entry name" value="UTase/UR"/>
</dbReference>
<keyword evidence="2" id="KW-0808">Transferase</keyword>
<dbReference type="PANTHER" id="PTHR47320:SF1">
    <property type="entry name" value="BIFUNCTIONAL URIDYLYLTRANSFERASE_URIDYLYL-REMOVING ENZYME"/>
    <property type="match status" value="1"/>
</dbReference>
<keyword evidence="2" id="KW-0548">Nucleotidyltransferase</keyword>
<sequence>TTRDGMAMDTFIVLEPDGSPLSADRHEVIRFGLEQVLTQSSWQPPQPRRQPAKLRHFTVETEVTFLPTHTDRKSFLEL</sequence>
<dbReference type="CDD" id="cd04900">
    <property type="entry name" value="ACT_UUR-like_1"/>
    <property type="match status" value="1"/>
</dbReference>
<feature type="non-terminal residue" evidence="2">
    <location>
        <position position="1"/>
    </location>
</feature>
<name>W1Y476_9ZZZZ</name>
<evidence type="ECO:0000256" key="1">
    <source>
        <dbReference type="ARBA" id="ARBA00022801"/>
    </source>
</evidence>
<feature type="non-terminal residue" evidence="2">
    <location>
        <position position="78"/>
    </location>
</feature>
<dbReference type="EMBL" id="AZMM01008455">
    <property type="protein sequence ID" value="ETJ37327.1"/>
    <property type="molecule type" value="Genomic_DNA"/>
</dbReference>
<dbReference type="AlphaFoldDB" id="W1Y476"/>
<keyword evidence="1" id="KW-0378">Hydrolase</keyword>
<gene>
    <name evidence="2" type="ORF">Q604_UNBC08455G0001</name>
</gene>
<comment type="caution">
    <text evidence="2">The sequence shown here is derived from an EMBL/GenBank/DDBJ whole genome shotgun (WGS) entry which is preliminary data.</text>
</comment>
<reference evidence="2" key="1">
    <citation type="submission" date="2013-12" db="EMBL/GenBank/DDBJ databases">
        <title>A Varibaculum cambriense genome reconstructed from a premature infant gut community with otherwise low bacterial novelty that shifts toward anaerobic metabolism during the third week of life.</title>
        <authorList>
            <person name="Brown C.T."/>
            <person name="Sharon I."/>
            <person name="Thomas B.C."/>
            <person name="Castelle C.J."/>
            <person name="Morowitz M.J."/>
            <person name="Banfield J.F."/>
        </authorList>
    </citation>
    <scope>NUCLEOTIDE SEQUENCE</scope>
</reference>
<evidence type="ECO:0000313" key="2">
    <source>
        <dbReference type="EMBL" id="ETJ37327.1"/>
    </source>
</evidence>
<protein>
    <submittedName>
        <fullName evidence="2">[Protein-PII] uridylyltransferase</fullName>
    </submittedName>
</protein>
<proteinExistence type="predicted"/>
<organism evidence="2">
    <name type="scientific">human gut metagenome</name>
    <dbReference type="NCBI Taxonomy" id="408170"/>
    <lineage>
        <taxon>unclassified sequences</taxon>
        <taxon>metagenomes</taxon>
        <taxon>organismal metagenomes</taxon>
    </lineage>
</organism>
<accession>W1Y476</accession>